<evidence type="ECO:0000259" key="2">
    <source>
        <dbReference type="PROSITE" id="PS50053"/>
    </source>
</evidence>
<sequence length="295" mass="32321">MAAGAGEDCFLQDCSANTELGDWSSKNDCNSSAACAECEIVEKDSNQMEGSEASFSTNEASAAGTSKETVAFKVIFNKQKYDVEFDLDKTIGDVKAGIEKIIGVPASMQKIMFKGLAKDDMTLEELKVTKGAKMMVVGSTLTDVLSISAPTTSDSKDDAKEAASSKEPLSQQKIHKKVLEKYGKPDDVMPGFQGKKFPLPSHPLSGMYNKSGGKVRLTFKLELDQLWIGTKERTDKIPMSSIKAVVNEALEGHEDYQIMGLQLGTTEASRYWVYWVPSQYAEAIKDAILGKWQYF</sequence>
<evidence type="ECO:0000313" key="4">
    <source>
        <dbReference type="Proteomes" id="UP000597762"/>
    </source>
</evidence>
<dbReference type="GO" id="GO:0003723">
    <property type="term" value="F:RNA binding"/>
    <property type="evidence" value="ECO:0007669"/>
    <property type="project" value="TreeGrafter"/>
</dbReference>
<dbReference type="Pfam" id="PF25343">
    <property type="entry name" value="PH_UBFD1_C"/>
    <property type="match status" value="1"/>
</dbReference>
<dbReference type="PANTHER" id="PTHR16470">
    <property type="entry name" value="UBIQUITIN DOMAIN-CONTAINING PROTEIN UBFD1"/>
    <property type="match status" value="1"/>
</dbReference>
<dbReference type="SUPFAM" id="SSF54236">
    <property type="entry name" value="Ubiquitin-like"/>
    <property type="match status" value="1"/>
</dbReference>
<dbReference type="InterPro" id="IPR039120">
    <property type="entry name" value="UBFD1"/>
</dbReference>
<evidence type="ECO:0000313" key="3">
    <source>
        <dbReference type="EMBL" id="CAE1286075.1"/>
    </source>
</evidence>
<name>A0A812D369_ACAPH</name>
<dbReference type="AlphaFoldDB" id="A0A812D369"/>
<dbReference type="InterPro" id="IPR029071">
    <property type="entry name" value="Ubiquitin-like_domsf"/>
</dbReference>
<reference evidence="3" key="1">
    <citation type="submission" date="2021-01" db="EMBL/GenBank/DDBJ databases">
        <authorList>
            <person name="Li R."/>
            <person name="Bekaert M."/>
        </authorList>
    </citation>
    <scope>NUCLEOTIDE SEQUENCE</scope>
    <source>
        <strain evidence="3">Farmed</strain>
    </source>
</reference>
<feature type="domain" description="Ubiquitin-like" evidence="2">
    <location>
        <begin position="68"/>
        <end position="137"/>
    </location>
</feature>
<keyword evidence="4" id="KW-1185">Reference proteome</keyword>
<organism evidence="3 4">
    <name type="scientific">Acanthosepion pharaonis</name>
    <name type="common">Pharaoh cuttlefish</name>
    <name type="synonym">Sepia pharaonis</name>
    <dbReference type="NCBI Taxonomy" id="158019"/>
    <lineage>
        <taxon>Eukaryota</taxon>
        <taxon>Metazoa</taxon>
        <taxon>Spiralia</taxon>
        <taxon>Lophotrochozoa</taxon>
        <taxon>Mollusca</taxon>
        <taxon>Cephalopoda</taxon>
        <taxon>Coleoidea</taxon>
        <taxon>Decapodiformes</taxon>
        <taxon>Sepiida</taxon>
        <taxon>Sepiina</taxon>
        <taxon>Sepiidae</taxon>
        <taxon>Acanthosepion</taxon>
    </lineage>
</organism>
<feature type="region of interest" description="Disordered" evidence="1">
    <location>
        <begin position="148"/>
        <end position="170"/>
    </location>
</feature>
<accession>A0A812D369</accession>
<dbReference type="InterPro" id="IPR057455">
    <property type="entry name" value="UBFD1_C"/>
</dbReference>
<dbReference type="CDD" id="cd17047">
    <property type="entry name" value="Ubl_UBFD1"/>
    <property type="match status" value="1"/>
</dbReference>
<dbReference type="PROSITE" id="PS00299">
    <property type="entry name" value="UBIQUITIN_1"/>
    <property type="match status" value="1"/>
</dbReference>
<dbReference type="InterPro" id="IPR019954">
    <property type="entry name" value="Ubiquitin_CS"/>
</dbReference>
<dbReference type="PANTHER" id="PTHR16470:SF0">
    <property type="entry name" value="UBIQUITIN DOMAIN-CONTAINING PROTEIN UBFD1"/>
    <property type="match status" value="1"/>
</dbReference>
<gene>
    <name evidence="3" type="ORF">SPHA_45784</name>
</gene>
<proteinExistence type="predicted"/>
<dbReference type="EMBL" id="CAHIKZ030002379">
    <property type="protein sequence ID" value="CAE1286075.1"/>
    <property type="molecule type" value="Genomic_DNA"/>
</dbReference>
<dbReference type="OrthoDB" id="267397at2759"/>
<dbReference type="Gene3D" id="3.10.20.90">
    <property type="entry name" value="Phosphatidylinositol 3-kinase Catalytic Subunit, Chain A, domain 1"/>
    <property type="match status" value="1"/>
</dbReference>
<dbReference type="Proteomes" id="UP000597762">
    <property type="component" value="Unassembled WGS sequence"/>
</dbReference>
<dbReference type="Pfam" id="PF00240">
    <property type="entry name" value="ubiquitin"/>
    <property type="match status" value="1"/>
</dbReference>
<comment type="caution">
    <text evidence="3">The sequence shown here is derived from an EMBL/GenBank/DDBJ whole genome shotgun (WGS) entry which is preliminary data.</text>
</comment>
<dbReference type="GO" id="GO:0045296">
    <property type="term" value="F:cadherin binding"/>
    <property type="evidence" value="ECO:0007669"/>
    <property type="project" value="TreeGrafter"/>
</dbReference>
<feature type="compositionally biased region" description="Basic and acidic residues" evidence="1">
    <location>
        <begin position="154"/>
        <end position="164"/>
    </location>
</feature>
<dbReference type="PROSITE" id="PS50053">
    <property type="entry name" value="UBIQUITIN_2"/>
    <property type="match status" value="1"/>
</dbReference>
<dbReference type="InterPro" id="IPR000626">
    <property type="entry name" value="Ubiquitin-like_dom"/>
</dbReference>
<evidence type="ECO:0000256" key="1">
    <source>
        <dbReference type="SAM" id="MobiDB-lite"/>
    </source>
</evidence>
<protein>
    <submittedName>
        <fullName evidence="3">Ubiquitin domain-containing protein UBFD1</fullName>
    </submittedName>
</protein>
<dbReference type="SMART" id="SM00213">
    <property type="entry name" value="UBQ"/>
    <property type="match status" value="1"/>
</dbReference>